<organism evidence="1 2">
    <name type="scientific">Pholiota conissans</name>
    <dbReference type="NCBI Taxonomy" id="109636"/>
    <lineage>
        <taxon>Eukaryota</taxon>
        <taxon>Fungi</taxon>
        <taxon>Dikarya</taxon>
        <taxon>Basidiomycota</taxon>
        <taxon>Agaricomycotina</taxon>
        <taxon>Agaricomycetes</taxon>
        <taxon>Agaricomycetidae</taxon>
        <taxon>Agaricales</taxon>
        <taxon>Agaricineae</taxon>
        <taxon>Strophariaceae</taxon>
        <taxon>Pholiota</taxon>
    </lineage>
</organism>
<dbReference type="AlphaFoldDB" id="A0A9P5YPE9"/>
<dbReference type="EMBL" id="MU155666">
    <property type="protein sequence ID" value="KAF9471541.1"/>
    <property type="molecule type" value="Genomic_DNA"/>
</dbReference>
<evidence type="ECO:0000313" key="1">
    <source>
        <dbReference type="EMBL" id="KAF9471541.1"/>
    </source>
</evidence>
<name>A0A9P5YPE9_9AGAR</name>
<protein>
    <submittedName>
        <fullName evidence="1">Uncharacterized protein</fullName>
    </submittedName>
</protein>
<sequence length="110" mass="12983">MTERVTLEDESSIPDVRTWKVPQRNTNVSLLLFRHFVVCRRLSVVHGEWVGMYSQNVNIERDGYVPWRFQHTQYACETRTRSGTRGIGGRLRLEDVCRWRGLVWRAGCDE</sequence>
<gene>
    <name evidence="1" type="ORF">BDN70DRAFT_563270</name>
</gene>
<keyword evidence="2" id="KW-1185">Reference proteome</keyword>
<comment type="caution">
    <text evidence="1">The sequence shown here is derived from an EMBL/GenBank/DDBJ whole genome shotgun (WGS) entry which is preliminary data.</text>
</comment>
<accession>A0A9P5YPE9</accession>
<reference evidence="1" key="1">
    <citation type="submission" date="2020-11" db="EMBL/GenBank/DDBJ databases">
        <authorList>
            <consortium name="DOE Joint Genome Institute"/>
            <person name="Ahrendt S."/>
            <person name="Riley R."/>
            <person name="Andreopoulos W."/>
            <person name="Labutti K."/>
            <person name="Pangilinan J."/>
            <person name="Ruiz-Duenas F.J."/>
            <person name="Barrasa J.M."/>
            <person name="Sanchez-Garcia M."/>
            <person name="Camarero S."/>
            <person name="Miyauchi S."/>
            <person name="Serrano A."/>
            <person name="Linde D."/>
            <person name="Babiker R."/>
            <person name="Drula E."/>
            <person name="Ayuso-Fernandez I."/>
            <person name="Pacheco R."/>
            <person name="Padilla G."/>
            <person name="Ferreira P."/>
            <person name="Barriuso J."/>
            <person name="Kellner H."/>
            <person name="Castanera R."/>
            <person name="Alfaro M."/>
            <person name="Ramirez L."/>
            <person name="Pisabarro A.G."/>
            <person name="Kuo A."/>
            <person name="Tritt A."/>
            <person name="Lipzen A."/>
            <person name="He G."/>
            <person name="Yan M."/>
            <person name="Ng V."/>
            <person name="Cullen D."/>
            <person name="Martin F."/>
            <person name="Rosso M.-N."/>
            <person name="Henrissat B."/>
            <person name="Hibbett D."/>
            <person name="Martinez A.T."/>
            <person name="Grigoriev I.V."/>
        </authorList>
    </citation>
    <scope>NUCLEOTIDE SEQUENCE</scope>
    <source>
        <strain evidence="1">CIRM-BRFM 674</strain>
    </source>
</reference>
<dbReference type="Proteomes" id="UP000807469">
    <property type="component" value="Unassembled WGS sequence"/>
</dbReference>
<evidence type="ECO:0000313" key="2">
    <source>
        <dbReference type="Proteomes" id="UP000807469"/>
    </source>
</evidence>
<proteinExistence type="predicted"/>